<name>A0A8C2A8G7_CYPCA</name>
<dbReference type="PANTHER" id="PTHR10822:SF31">
    <property type="entry name" value="GLYPICAN-6"/>
    <property type="match status" value="1"/>
</dbReference>
<evidence type="ECO:0000256" key="13">
    <source>
        <dbReference type="SAM" id="SignalP"/>
    </source>
</evidence>
<keyword evidence="4 12" id="KW-0336">GPI-anchor</keyword>
<evidence type="ECO:0000256" key="12">
    <source>
        <dbReference type="RuleBase" id="RU003519"/>
    </source>
</evidence>
<accession>A0A8C2A8G7</accession>
<dbReference type="PROSITE" id="PS51257">
    <property type="entry name" value="PROKAR_LIPOPROTEIN"/>
    <property type="match status" value="1"/>
</dbReference>
<evidence type="ECO:0000256" key="6">
    <source>
        <dbReference type="ARBA" id="ARBA00022974"/>
    </source>
</evidence>
<evidence type="ECO:0000256" key="1">
    <source>
        <dbReference type="ARBA" id="ARBA00004609"/>
    </source>
</evidence>
<dbReference type="GO" id="GO:0005886">
    <property type="term" value="C:plasma membrane"/>
    <property type="evidence" value="ECO:0007669"/>
    <property type="project" value="UniProtKB-SubCell"/>
</dbReference>
<dbReference type="GO" id="GO:0045202">
    <property type="term" value="C:synapse"/>
    <property type="evidence" value="ECO:0007669"/>
    <property type="project" value="TreeGrafter"/>
</dbReference>
<dbReference type="Ensembl" id="ENSCCRT00015104969.1">
    <property type="protein sequence ID" value="ENSCCRP00015101686.1"/>
    <property type="gene ID" value="ENSCCRG00015040705.1"/>
</dbReference>
<dbReference type="Proteomes" id="UP000694700">
    <property type="component" value="Unplaced"/>
</dbReference>
<dbReference type="GO" id="GO:0005576">
    <property type="term" value="C:extracellular region"/>
    <property type="evidence" value="ECO:0007669"/>
    <property type="project" value="TreeGrafter"/>
</dbReference>
<sequence length="508" mass="57880">MLKTPVVVFTSLSLLLSLSCAGDVKSRSCSDVRQAFTTKGFSVHNLPHQEISGQHLRVCSQGYTCCTSDMEDRIGQQSKLDFEKLVDETSLTIRTIFTSRHKKFDEFFLELLDNSEKSLNDMFVRTYGKLYTHNSEMFEDLFSELKRYYTGGNVNLEEVLNDFWSRLLERMFQLLNSQYTFTDDYLECISKYTDQLKPFGDVPRKLKAQVTKAFIAARSFVQGLMVGREVANRVAKVNISPGCSKALTKMLYCPYCGEMPGLKPCANYCQNVMRGCLANQADLDPEWNLFIDAMLLVADRLEGPFNIEAVMEPIDVKISEAIMTMQDNSMQVSSKVFQGCGHPKAAGVGRSARGISDVFNSRFRPFSPEERPTTAAGTSLDRLVIDIKEKLKESKKFWSSLPDSICAEDEVTDPDEEQCWNSHTKGRYFPEVVKDGLTNQLNNPEVEVDITRPDTFIRQQIMTLRVMTNKLRNAYNGKDVYFQDSSDFKNISKNIPSYTVFFFFLFTN</sequence>
<evidence type="ECO:0000256" key="2">
    <source>
        <dbReference type="ARBA" id="ARBA00010260"/>
    </source>
</evidence>
<dbReference type="GO" id="GO:1905475">
    <property type="term" value="P:regulation of protein localization to membrane"/>
    <property type="evidence" value="ECO:0007669"/>
    <property type="project" value="TreeGrafter"/>
</dbReference>
<dbReference type="GO" id="GO:0016477">
    <property type="term" value="P:cell migration"/>
    <property type="evidence" value="ECO:0007669"/>
    <property type="project" value="TreeGrafter"/>
</dbReference>
<comment type="function">
    <text evidence="12">Cell surface proteoglycan.</text>
</comment>
<dbReference type="GO" id="GO:0009986">
    <property type="term" value="C:cell surface"/>
    <property type="evidence" value="ECO:0007669"/>
    <property type="project" value="TreeGrafter"/>
</dbReference>
<evidence type="ECO:0000313" key="14">
    <source>
        <dbReference type="Ensembl" id="ENSCCRP00015101686.1"/>
    </source>
</evidence>
<evidence type="ECO:0000256" key="11">
    <source>
        <dbReference type="RuleBase" id="RU003518"/>
    </source>
</evidence>
<evidence type="ECO:0000256" key="8">
    <source>
        <dbReference type="ARBA" id="ARBA00023180"/>
    </source>
</evidence>
<keyword evidence="6 12" id="KW-0654">Proteoglycan</keyword>
<evidence type="ECO:0000313" key="15">
    <source>
        <dbReference type="Proteomes" id="UP000694700"/>
    </source>
</evidence>
<evidence type="ECO:0000256" key="10">
    <source>
        <dbReference type="ARBA" id="ARBA00023288"/>
    </source>
</evidence>
<protein>
    <submittedName>
        <fullName evidence="14">Glypican 6a</fullName>
    </submittedName>
</protein>
<evidence type="ECO:0000256" key="4">
    <source>
        <dbReference type="ARBA" id="ARBA00022622"/>
    </source>
</evidence>
<dbReference type="Pfam" id="PF01153">
    <property type="entry name" value="Glypican"/>
    <property type="match status" value="1"/>
</dbReference>
<evidence type="ECO:0000256" key="9">
    <source>
        <dbReference type="ARBA" id="ARBA00023207"/>
    </source>
</evidence>
<dbReference type="PANTHER" id="PTHR10822">
    <property type="entry name" value="GLYPICAN"/>
    <property type="match status" value="1"/>
</dbReference>
<keyword evidence="9 12" id="KW-0357">Heparan sulfate</keyword>
<keyword evidence="10 12" id="KW-0449">Lipoprotein</keyword>
<keyword evidence="8" id="KW-0325">Glycoprotein</keyword>
<dbReference type="AlphaFoldDB" id="A0A8C2A8G7"/>
<evidence type="ECO:0000256" key="3">
    <source>
        <dbReference type="ARBA" id="ARBA00022475"/>
    </source>
</evidence>
<feature type="signal peptide" evidence="13">
    <location>
        <begin position="1"/>
        <end position="21"/>
    </location>
</feature>
<keyword evidence="7 12" id="KW-0472">Membrane</keyword>
<evidence type="ECO:0000256" key="5">
    <source>
        <dbReference type="ARBA" id="ARBA00022729"/>
    </source>
</evidence>
<comment type="similarity">
    <text evidence="2 11">Belongs to the glypican family.</text>
</comment>
<keyword evidence="3" id="KW-1003">Cell membrane</keyword>
<comment type="subcellular location">
    <subcellularLocation>
        <location evidence="1 12">Cell membrane</location>
        <topology evidence="1 12">Lipid-anchor</topology>
        <topology evidence="1 12">GPI-anchor</topology>
    </subcellularLocation>
</comment>
<dbReference type="GO" id="GO:0098552">
    <property type="term" value="C:side of membrane"/>
    <property type="evidence" value="ECO:0007669"/>
    <property type="project" value="UniProtKB-KW"/>
</dbReference>
<reference evidence="14" key="1">
    <citation type="submission" date="2025-08" db="UniProtKB">
        <authorList>
            <consortium name="Ensembl"/>
        </authorList>
    </citation>
    <scope>IDENTIFICATION</scope>
</reference>
<organism evidence="14 15">
    <name type="scientific">Cyprinus carpio</name>
    <name type="common">Common carp</name>
    <dbReference type="NCBI Taxonomy" id="7962"/>
    <lineage>
        <taxon>Eukaryota</taxon>
        <taxon>Metazoa</taxon>
        <taxon>Chordata</taxon>
        <taxon>Craniata</taxon>
        <taxon>Vertebrata</taxon>
        <taxon>Euteleostomi</taxon>
        <taxon>Actinopterygii</taxon>
        <taxon>Neopterygii</taxon>
        <taxon>Teleostei</taxon>
        <taxon>Ostariophysi</taxon>
        <taxon>Cypriniformes</taxon>
        <taxon>Cyprinidae</taxon>
        <taxon>Cyprininae</taxon>
        <taxon>Cyprinus</taxon>
    </lineage>
</organism>
<evidence type="ECO:0000256" key="7">
    <source>
        <dbReference type="ARBA" id="ARBA00023136"/>
    </source>
</evidence>
<dbReference type="GO" id="GO:0009966">
    <property type="term" value="P:regulation of signal transduction"/>
    <property type="evidence" value="ECO:0007669"/>
    <property type="project" value="InterPro"/>
</dbReference>
<feature type="chain" id="PRO_5034663389" evidence="13">
    <location>
        <begin position="22"/>
        <end position="508"/>
    </location>
</feature>
<keyword evidence="5 13" id="KW-0732">Signal</keyword>
<proteinExistence type="inferred from homology"/>
<dbReference type="InterPro" id="IPR001863">
    <property type="entry name" value="Glypican"/>
</dbReference>